<evidence type="ECO:0000256" key="12">
    <source>
        <dbReference type="ARBA" id="ARBA00059167"/>
    </source>
</evidence>
<dbReference type="Gene3D" id="3.50.50.60">
    <property type="entry name" value="FAD/NAD(P)-binding domain"/>
    <property type="match status" value="2"/>
</dbReference>
<dbReference type="SUPFAM" id="SSF51905">
    <property type="entry name" value="FAD/NAD(P)-binding domain"/>
    <property type="match status" value="2"/>
</dbReference>
<evidence type="ECO:0000313" key="18">
    <source>
        <dbReference type="WBParaSite" id="SVE_1772800.2"/>
    </source>
</evidence>
<evidence type="ECO:0000256" key="15">
    <source>
        <dbReference type="ARBA" id="ARBA00070160"/>
    </source>
</evidence>
<dbReference type="FunFam" id="3.50.50.60:FF:000034">
    <property type="entry name" value="sulfide:quinone oxidoreductase, mitochondrial"/>
    <property type="match status" value="1"/>
</dbReference>
<comment type="subcellular location">
    <subcellularLocation>
        <location evidence="2">Mitochondrion</location>
    </subcellularLocation>
</comment>
<evidence type="ECO:0000256" key="2">
    <source>
        <dbReference type="ARBA" id="ARBA00004173"/>
    </source>
</evidence>
<dbReference type="AlphaFoldDB" id="A0A0K0FZ51"/>
<dbReference type="PANTHER" id="PTHR10632">
    <property type="entry name" value="SULFIDE:QUINONE OXIDOREDUCTASE"/>
    <property type="match status" value="1"/>
</dbReference>
<evidence type="ECO:0000256" key="5">
    <source>
        <dbReference type="ARBA" id="ARBA00022827"/>
    </source>
</evidence>
<name>A0A0K0FZ51_STRVS</name>
<keyword evidence="17" id="KW-1185">Reference proteome</keyword>
<dbReference type="GO" id="GO:0048038">
    <property type="term" value="F:quinone binding"/>
    <property type="evidence" value="ECO:0007669"/>
    <property type="project" value="UniProtKB-KW"/>
</dbReference>
<dbReference type="GO" id="GO:0005739">
    <property type="term" value="C:mitochondrion"/>
    <property type="evidence" value="ECO:0007669"/>
    <property type="project" value="UniProtKB-SubCell"/>
</dbReference>
<proteinExistence type="inferred from homology"/>
<reference evidence="17" key="1">
    <citation type="submission" date="2014-07" db="EMBL/GenBank/DDBJ databases">
        <authorList>
            <person name="Martin A.A"/>
            <person name="De Silva N."/>
        </authorList>
    </citation>
    <scope>NUCLEOTIDE SEQUENCE</scope>
</reference>
<organism evidence="17 18">
    <name type="scientific">Strongyloides venezuelensis</name>
    <name type="common">Threadworm</name>
    <dbReference type="NCBI Taxonomy" id="75913"/>
    <lineage>
        <taxon>Eukaryota</taxon>
        <taxon>Metazoa</taxon>
        <taxon>Ecdysozoa</taxon>
        <taxon>Nematoda</taxon>
        <taxon>Chromadorea</taxon>
        <taxon>Rhabditida</taxon>
        <taxon>Tylenchina</taxon>
        <taxon>Panagrolaimomorpha</taxon>
        <taxon>Strongyloidoidea</taxon>
        <taxon>Strongyloididae</taxon>
        <taxon>Strongyloides</taxon>
    </lineage>
</organism>
<evidence type="ECO:0000256" key="1">
    <source>
        <dbReference type="ARBA" id="ARBA00001974"/>
    </source>
</evidence>
<dbReference type="InterPro" id="IPR036188">
    <property type="entry name" value="FAD/NAD-bd_sf"/>
</dbReference>
<evidence type="ECO:0000256" key="4">
    <source>
        <dbReference type="ARBA" id="ARBA00022719"/>
    </source>
</evidence>
<evidence type="ECO:0000256" key="16">
    <source>
        <dbReference type="ARBA" id="ARBA00082958"/>
    </source>
</evidence>
<evidence type="ECO:0000256" key="8">
    <source>
        <dbReference type="ARBA" id="ARBA00023128"/>
    </source>
</evidence>
<protein>
    <recommendedName>
        <fullName evidence="15">Sulfide:quinone oxidoreductase, mitochondrial</fullName>
        <ecNumber evidence="14">1.8.5.8</ecNumber>
    </recommendedName>
    <alternativeName>
        <fullName evidence="16">Sulfide quinone oxidoreductase</fullName>
    </alternativeName>
</protein>
<dbReference type="STRING" id="75913.A0A0K0FZ51"/>
<keyword evidence="5" id="KW-0274">FAD</keyword>
<dbReference type="Proteomes" id="UP000035680">
    <property type="component" value="Unassembled WGS sequence"/>
</dbReference>
<evidence type="ECO:0000256" key="11">
    <source>
        <dbReference type="ARBA" id="ARBA00052986"/>
    </source>
</evidence>
<dbReference type="EC" id="1.8.5.8" evidence="14"/>
<evidence type="ECO:0000256" key="3">
    <source>
        <dbReference type="ARBA" id="ARBA00022630"/>
    </source>
</evidence>
<dbReference type="WBParaSite" id="SVE_1772800.2">
    <property type="protein sequence ID" value="SVE_1772800.2"/>
    <property type="gene ID" value="SVE_1772800"/>
</dbReference>
<sequence>MKISTFRRAKEHYNLLVLGAGAGGLAVSSHFSRTLPKGNVGIVEPSSVHYYQPGFTLVGGGIFPKSHFTRKEELLIPSNATWIKDSVGRILPEKQIVETLEGKEISYNFLVVATGVQLRFDLIEGLEDGLSMNNNKVICTYSPNTVEQVYRAFEKFEKGRAVFTFPNAPIKCPGAPQKICYLFDDYLRSTGKRENAEIIYNTILPRIFAIEKYSNVLTKYAESKNINVNYRTNLSKIDPIKRIATFDILNESLLPTGEIKKMEYDLLHVGPPCSPVEGLINTAKNNDGLTDKNGFIDVDKNTLQSKKYNSIFGIGDCTNFPSPKTAAAVSAHFKAIKYNLQRVMDGGSVKQIYDGYTSCPLVLSRNKCILAEFNYDGPIETTPFDQSKPSYIAFLGKAYGFPKLYWDYLLKGHWGGPATIRKILHLGMSK</sequence>
<keyword evidence="6" id="KW-0809">Transit peptide</keyword>
<evidence type="ECO:0000313" key="17">
    <source>
        <dbReference type="Proteomes" id="UP000035680"/>
    </source>
</evidence>
<dbReference type="GO" id="GO:0106436">
    <property type="term" value="F:glutathione-dependent sulfide quinone oxidoreductase activity"/>
    <property type="evidence" value="ECO:0007669"/>
    <property type="project" value="UniProtKB-EC"/>
</dbReference>
<comment type="function">
    <text evidence="12">Catalyzes the oxidation of hydrogen sulfide with the help of a quinone, such as ubiquinone-10, giving rise to thiosulfate and ultimately to sulfane (molecular sulfur) atoms. Requires an additional electron acceptor; can use sulfite, sulfide or cyanide (in vitro). It is believed the in vivo electron acceptor is glutathione.</text>
</comment>
<dbReference type="GO" id="GO:0071949">
    <property type="term" value="F:FAD binding"/>
    <property type="evidence" value="ECO:0007669"/>
    <property type="project" value="TreeGrafter"/>
</dbReference>
<comment type="cofactor">
    <cofactor evidence="1">
        <name>FAD</name>
        <dbReference type="ChEBI" id="CHEBI:57692"/>
    </cofactor>
</comment>
<dbReference type="GO" id="GO:0070221">
    <property type="term" value="P:sulfide oxidation, using sulfide:quinone oxidoreductase"/>
    <property type="evidence" value="ECO:0007669"/>
    <property type="project" value="TreeGrafter"/>
</dbReference>
<comment type="catalytic activity">
    <reaction evidence="11">
        <text>a quinone + hydrogen sulfide + glutathione + H(+) = S-sulfanylglutathione + a quinol</text>
        <dbReference type="Rhea" id="RHEA:55156"/>
        <dbReference type="ChEBI" id="CHEBI:15378"/>
        <dbReference type="ChEBI" id="CHEBI:24646"/>
        <dbReference type="ChEBI" id="CHEBI:29919"/>
        <dbReference type="ChEBI" id="CHEBI:57925"/>
        <dbReference type="ChEBI" id="CHEBI:58905"/>
        <dbReference type="ChEBI" id="CHEBI:132124"/>
        <dbReference type="EC" id="1.8.5.8"/>
    </reaction>
    <physiologicalReaction direction="left-to-right" evidence="11">
        <dbReference type="Rhea" id="RHEA:55157"/>
    </physiologicalReaction>
</comment>
<comment type="catalytic activity">
    <reaction evidence="9">
        <text>ubiquinone-10 + hydrogen sulfide + sulfite + 2 H(+) = ubiquinol-10 + thiosulfate</text>
        <dbReference type="Rhea" id="RHEA:38359"/>
        <dbReference type="ChEBI" id="CHEBI:15378"/>
        <dbReference type="ChEBI" id="CHEBI:17359"/>
        <dbReference type="ChEBI" id="CHEBI:29919"/>
        <dbReference type="ChEBI" id="CHEBI:33542"/>
        <dbReference type="ChEBI" id="CHEBI:46245"/>
        <dbReference type="ChEBI" id="CHEBI:64183"/>
    </reaction>
    <physiologicalReaction direction="left-to-right" evidence="9">
        <dbReference type="Rhea" id="RHEA:38360"/>
    </physiologicalReaction>
</comment>
<dbReference type="InterPro" id="IPR015904">
    <property type="entry name" value="Sulphide_quinone_reductase"/>
</dbReference>
<keyword evidence="3" id="KW-0285">Flavoprotein</keyword>
<evidence type="ECO:0000256" key="9">
    <source>
        <dbReference type="ARBA" id="ARBA00051038"/>
    </source>
</evidence>
<accession>A0A0K0FZ51</accession>
<comment type="catalytic activity">
    <reaction evidence="10">
        <text>ubiquinone-10 + hydrogen sulfide + glutathione + H(+) = S-sulfanylglutathione + ubiquinol-10</text>
        <dbReference type="Rhea" id="RHEA:62608"/>
        <dbReference type="ChEBI" id="CHEBI:15378"/>
        <dbReference type="ChEBI" id="CHEBI:29919"/>
        <dbReference type="ChEBI" id="CHEBI:46245"/>
        <dbReference type="ChEBI" id="CHEBI:57925"/>
        <dbReference type="ChEBI" id="CHEBI:58905"/>
        <dbReference type="ChEBI" id="CHEBI:64183"/>
    </reaction>
    <physiologicalReaction direction="left-to-right" evidence="10">
        <dbReference type="Rhea" id="RHEA:62609"/>
    </physiologicalReaction>
</comment>
<reference evidence="18" key="2">
    <citation type="submission" date="2015-08" db="UniProtKB">
        <authorList>
            <consortium name="WormBaseParasite"/>
        </authorList>
    </citation>
    <scope>IDENTIFICATION</scope>
</reference>
<keyword evidence="7" id="KW-0560">Oxidoreductase</keyword>
<evidence type="ECO:0000256" key="6">
    <source>
        <dbReference type="ARBA" id="ARBA00022946"/>
    </source>
</evidence>
<comment type="similarity">
    <text evidence="13">Belongs to the SQRD family.</text>
</comment>
<evidence type="ECO:0000256" key="7">
    <source>
        <dbReference type="ARBA" id="ARBA00023002"/>
    </source>
</evidence>
<evidence type="ECO:0000256" key="10">
    <source>
        <dbReference type="ARBA" id="ARBA00052810"/>
    </source>
</evidence>
<evidence type="ECO:0000256" key="13">
    <source>
        <dbReference type="ARBA" id="ARBA00060891"/>
    </source>
</evidence>
<keyword evidence="8" id="KW-0496">Mitochondrion</keyword>
<evidence type="ECO:0000256" key="14">
    <source>
        <dbReference type="ARBA" id="ARBA00066447"/>
    </source>
</evidence>
<dbReference type="PANTHER" id="PTHR10632:SF2">
    <property type="entry name" value="SULFIDE:QUINONE OXIDOREDUCTASE, MITOCHONDRIAL"/>
    <property type="match status" value="1"/>
</dbReference>
<keyword evidence="4" id="KW-0874">Quinone</keyword>
<dbReference type="GO" id="GO:0070224">
    <property type="term" value="F:sulfide:quinone oxidoreductase activity"/>
    <property type="evidence" value="ECO:0007669"/>
    <property type="project" value="TreeGrafter"/>
</dbReference>